<dbReference type="RefSeq" id="WP_009544054.1">
    <property type="nucleotide sequence ID" value="NC_010546.1"/>
</dbReference>
<proteinExistence type="predicted"/>
<evidence type="ECO:0000313" key="2">
    <source>
        <dbReference type="Proteomes" id="UP000001203"/>
    </source>
</evidence>
<name>B1WUX6_CROS5</name>
<reference evidence="1 2" key="1">
    <citation type="journal article" date="2008" name="Proc. Natl. Acad. Sci. U.S.A.">
        <title>The genome of Cyanothece 51142, a unicellular diazotrophic cyanobacterium important in the marine nitrogen cycle.</title>
        <authorList>
            <person name="Welsh E.A."/>
            <person name="Liberton M."/>
            <person name="Stoeckel J."/>
            <person name="Loh T."/>
            <person name="Elvitigala T."/>
            <person name="Wang C."/>
            <person name="Wollam A."/>
            <person name="Fulton R.S."/>
            <person name="Clifton S.W."/>
            <person name="Jacobs J.M."/>
            <person name="Aurora R."/>
            <person name="Ghosh B.K."/>
            <person name="Sherman L.A."/>
            <person name="Smith R.D."/>
            <person name="Wilson R.K."/>
            <person name="Pakrasi H.B."/>
        </authorList>
    </citation>
    <scope>NUCLEOTIDE SEQUENCE [LARGE SCALE GENOMIC DNA]</scope>
    <source>
        <strain evidence="2">ATCC 51142 / BH68</strain>
    </source>
</reference>
<dbReference type="OrthoDB" id="428629at2"/>
<dbReference type="STRING" id="43989.cce_1227"/>
<evidence type="ECO:0000313" key="1">
    <source>
        <dbReference type="EMBL" id="ACB50577.1"/>
    </source>
</evidence>
<keyword evidence="2" id="KW-1185">Reference proteome</keyword>
<dbReference type="KEGG" id="cyt:cce_1227"/>
<dbReference type="AlphaFoldDB" id="B1WUX6"/>
<dbReference type="Proteomes" id="UP000001203">
    <property type="component" value="Chromosome circular"/>
</dbReference>
<organism evidence="1 2">
    <name type="scientific">Crocosphaera subtropica (strain ATCC 51142 / BH68)</name>
    <name type="common">Cyanothece sp. (strain ATCC 51142)</name>
    <dbReference type="NCBI Taxonomy" id="43989"/>
    <lineage>
        <taxon>Bacteria</taxon>
        <taxon>Bacillati</taxon>
        <taxon>Cyanobacteriota</taxon>
        <taxon>Cyanophyceae</taxon>
        <taxon>Oscillatoriophycideae</taxon>
        <taxon>Chroococcales</taxon>
        <taxon>Aphanothecaceae</taxon>
        <taxon>Crocosphaera</taxon>
        <taxon>Crocosphaera subtropica</taxon>
    </lineage>
</organism>
<accession>B1WUX6</accession>
<dbReference type="eggNOG" id="ENOG5033D5Q">
    <property type="taxonomic scope" value="Bacteria"/>
</dbReference>
<gene>
    <name evidence="1" type="ordered locus">cce_1227</name>
</gene>
<protein>
    <submittedName>
        <fullName evidence="1">Uncharacterized protein</fullName>
    </submittedName>
</protein>
<dbReference type="EMBL" id="CP000806">
    <property type="protein sequence ID" value="ACB50577.1"/>
    <property type="molecule type" value="Genomic_DNA"/>
</dbReference>
<sequence>MIELHPEFLTKNGQEFVLLPSEEFKQVQEILEHLKKENSKESKASVLNKIYMMQEDSVNNWQIAINQIGQKNKIEQQEKIETLFDSWNNLDKEQEQKETLNIIQSIEDVSI</sequence>
<dbReference type="HOGENOM" id="CLU_2154184_0_0_3"/>